<dbReference type="SUPFAM" id="SSF46689">
    <property type="entry name" value="Homeodomain-like"/>
    <property type="match status" value="2"/>
</dbReference>
<dbReference type="InterPro" id="IPR018060">
    <property type="entry name" value="HTH_AraC"/>
</dbReference>
<dbReference type="SUPFAM" id="SSF52172">
    <property type="entry name" value="CheY-like"/>
    <property type="match status" value="1"/>
</dbReference>
<keyword evidence="1" id="KW-0805">Transcription regulation</keyword>
<keyword evidence="8" id="KW-1185">Reference proteome</keyword>
<keyword evidence="2" id="KW-0238">DNA-binding</keyword>
<dbReference type="Gene3D" id="3.40.50.2300">
    <property type="match status" value="1"/>
</dbReference>
<feature type="modified residue" description="4-aspartylphosphate" evidence="4">
    <location>
        <position position="55"/>
    </location>
</feature>
<dbReference type="Pfam" id="PF12833">
    <property type="entry name" value="HTH_18"/>
    <property type="match status" value="1"/>
</dbReference>
<dbReference type="Pfam" id="PF00072">
    <property type="entry name" value="Response_reg"/>
    <property type="match status" value="1"/>
</dbReference>
<name>A0ABY5S5G7_9BACL</name>
<dbReference type="PROSITE" id="PS01124">
    <property type="entry name" value="HTH_ARAC_FAMILY_2"/>
    <property type="match status" value="1"/>
</dbReference>
<proteinExistence type="predicted"/>
<dbReference type="Proteomes" id="UP001057877">
    <property type="component" value="Chromosome"/>
</dbReference>
<evidence type="ECO:0000259" key="6">
    <source>
        <dbReference type="PROSITE" id="PS50110"/>
    </source>
</evidence>
<dbReference type="PANTHER" id="PTHR43280:SF10">
    <property type="entry name" value="REGULATORY PROTEIN POCR"/>
    <property type="match status" value="1"/>
</dbReference>
<evidence type="ECO:0000313" key="8">
    <source>
        <dbReference type="Proteomes" id="UP001057877"/>
    </source>
</evidence>
<evidence type="ECO:0000256" key="2">
    <source>
        <dbReference type="ARBA" id="ARBA00023125"/>
    </source>
</evidence>
<accession>A0ABY5S5G7</accession>
<gene>
    <name evidence="7" type="ORF">L1F29_27530</name>
</gene>
<dbReference type="Gene3D" id="1.10.10.60">
    <property type="entry name" value="Homeodomain-like"/>
    <property type="match status" value="2"/>
</dbReference>
<dbReference type="EMBL" id="CP091430">
    <property type="protein sequence ID" value="UVI29146.1"/>
    <property type="molecule type" value="Genomic_DNA"/>
</dbReference>
<feature type="domain" description="HTH araC/xylS-type" evidence="5">
    <location>
        <begin position="341"/>
        <end position="438"/>
    </location>
</feature>
<dbReference type="PROSITE" id="PS50110">
    <property type="entry name" value="RESPONSE_REGULATORY"/>
    <property type="match status" value="1"/>
</dbReference>
<protein>
    <submittedName>
        <fullName evidence="7">Response regulator</fullName>
    </submittedName>
</protein>
<dbReference type="PANTHER" id="PTHR43280">
    <property type="entry name" value="ARAC-FAMILY TRANSCRIPTIONAL REGULATOR"/>
    <property type="match status" value="1"/>
</dbReference>
<feature type="domain" description="Response regulatory" evidence="6">
    <location>
        <begin position="3"/>
        <end position="120"/>
    </location>
</feature>
<evidence type="ECO:0000256" key="4">
    <source>
        <dbReference type="PROSITE-ProRule" id="PRU00169"/>
    </source>
</evidence>
<dbReference type="SMART" id="SM00448">
    <property type="entry name" value="REC"/>
    <property type="match status" value="1"/>
</dbReference>
<dbReference type="SMART" id="SM00342">
    <property type="entry name" value="HTH_ARAC"/>
    <property type="match status" value="1"/>
</dbReference>
<evidence type="ECO:0000313" key="7">
    <source>
        <dbReference type="EMBL" id="UVI29146.1"/>
    </source>
</evidence>
<evidence type="ECO:0000259" key="5">
    <source>
        <dbReference type="PROSITE" id="PS01124"/>
    </source>
</evidence>
<dbReference type="InterPro" id="IPR009057">
    <property type="entry name" value="Homeodomain-like_sf"/>
</dbReference>
<dbReference type="RefSeq" id="WP_258385235.1">
    <property type="nucleotide sequence ID" value="NZ_CP091430.1"/>
</dbReference>
<dbReference type="CDD" id="cd17536">
    <property type="entry name" value="REC_YesN-like"/>
    <property type="match status" value="1"/>
</dbReference>
<dbReference type="InterPro" id="IPR011006">
    <property type="entry name" value="CheY-like_superfamily"/>
</dbReference>
<dbReference type="InterPro" id="IPR001789">
    <property type="entry name" value="Sig_transdc_resp-reg_receiver"/>
</dbReference>
<reference evidence="7" key="1">
    <citation type="submission" date="2022-01" db="EMBL/GenBank/DDBJ databases">
        <title>Paenibacillus spongiae sp. nov., isolated from marine sponge.</title>
        <authorList>
            <person name="Li Z."/>
            <person name="Zhang M."/>
        </authorList>
    </citation>
    <scope>NUCLEOTIDE SEQUENCE</scope>
    <source>
        <strain evidence="7">PHS-Z3</strain>
    </source>
</reference>
<organism evidence="7 8">
    <name type="scientific">Paenibacillus spongiae</name>
    <dbReference type="NCBI Taxonomy" id="2909671"/>
    <lineage>
        <taxon>Bacteria</taxon>
        <taxon>Bacillati</taxon>
        <taxon>Bacillota</taxon>
        <taxon>Bacilli</taxon>
        <taxon>Bacillales</taxon>
        <taxon>Paenibacillaceae</taxon>
        <taxon>Paenibacillus</taxon>
    </lineage>
</organism>
<evidence type="ECO:0000256" key="1">
    <source>
        <dbReference type="ARBA" id="ARBA00023015"/>
    </source>
</evidence>
<sequence>MHQVVIVDDEVLARNHLLKLIAWEAHGYRICGVFDSGTAAVKQLPALQPDIIISDVYMPGMDGVALSGHLNTARLTARLIMLSSYDRYDYVRETFRNGAVDYLLKDRLSPESLLAALEKARSGLKEYEADASAAAAPSPLPVCSDAERRRIVRNGLLGQDAAPAVSLQQMANCGLDKDCFIVIALRITNGESLTKRFTEKEKELWVQSLLALHEQNFTGTMAYIGESRFAVLYPAASYRSELKLGEDIRHYATRLAALYAKFMNVQLAYGISAPFKEAGLMAAAFSSAMEQIDTANDGQDPSAADQEPLPGDVPVIGVREEAELIEGFTDIQTKGASPYVKKAVGCMRDRYREDLSLGEVAGHIGIHPAYLSRLFRQEMGVPFVEYLNKIRIESAKTMIGGGLKIKDIYEQVGFHNYNYFFRVFKSVEGMTPTQYERRKRAVGLREAKSEGRR</sequence>
<keyword evidence="3" id="KW-0804">Transcription</keyword>
<keyword evidence="4" id="KW-0597">Phosphoprotein</keyword>
<evidence type="ECO:0000256" key="3">
    <source>
        <dbReference type="ARBA" id="ARBA00023163"/>
    </source>
</evidence>